<dbReference type="EC" id="2.7.13.3" evidence="2"/>
<dbReference type="SMART" id="SM00065">
    <property type="entry name" value="GAF"/>
    <property type="match status" value="10"/>
</dbReference>
<dbReference type="SUPFAM" id="SSF47384">
    <property type="entry name" value="Homodimeric domain of signal transducing histidine kinase"/>
    <property type="match status" value="1"/>
</dbReference>
<dbReference type="EMBL" id="JACNJN010000021">
    <property type="protein sequence ID" value="MBC8333724.1"/>
    <property type="molecule type" value="Genomic_DNA"/>
</dbReference>
<evidence type="ECO:0000259" key="4">
    <source>
        <dbReference type="PROSITE" id="PS50112"/>
    </source>
</evidence>
<dbReference type="Pfam" id="PF00512">
    <property type="entry name" value="HisKA"/>
    <property type="match status" value="1"/>
</dbReference>
<dbReference type="SMART" id="SM00091">
    <property type="entry name" value="PAS"/>
    <property type="match status" value="2"/>
</dbReference>
<dbReference type="NCBIfam" id="TIGR00229">
    <property type="entry name" value="sensory_box"/>
    <property type="match status" value="1"/>
</dbReference>
<dbReference type="GO" id="GO:0000155">
    <property type="term" value="F:phosphorelay sensor kinase activity"/>
    <property type="evidence" value="ECO:0007669"/>
    <property type="project" value="InterPro"/>
</dbReference>
<gene>
    <name evidence="5" type="ORF">H8E29_00510</name>
</gene>
<dbReference type="Gene3D" id="3.30.450.20">
    <property type="entry name" value="PAS domain"/>
    <property type="match status" value="1"/>
</dbReference>
<dbReference type="Gene3D" id="1.10.287.130">
    <property type="match status" value="1"/>
</dbReference>
<sequence length="2094" mass="231932">MDAGIASGLILALVGLVLIALVWVLTRWVLSVRPTLQAAIESPSKETPKHGDAVLVIHSGGRIDYANATAREWFELTERETPNLERIARRARPSDKFWELCAAEGQAHFSIAGKMVEGISYQVPGKDPLLLLSLRQLELSTGIADAQDISGSVLRIITDFGQAIAENLNLDATLSAVIENVERLVLSDILEVKVWEKARQSFISYRIGVADGKSQLERSDNTRFGNYSAYIAEQEDALFVSDTQTFEKLRFLEETDQFSIRSYIGIPLHAGGELVGLLEVGQIAADAYAQEDQDILQMIAGQAAVAIRNALLYENEQQRTRELTSLANLAQAAGSLQDREEFFSTLVKNIRPLFDVKILGFLLYDEERRMLEGQVPFEGMPSHIVSVYRSEIVADSVAEEIINAQQALLTIEAAKDQRWEELHLQNIAQAASLHESALVPLISSGRFLGYLQLSNHIQGSQEFNENEVHLMNVVANQAATIIDNASLVLQTRQRARRAETMRRVASLVSSSATLDETLHFSIRELVQLIDADTAVLFLLDEEEGGLNAHEKSIYGIPAESIGKFSKIYLEDPQFRFTVTGSQQSFRSGNVQADPRITDFYRPMADASEMQSALAVPLVIREHGIGEIFLGSRFPDFFTGYDIQAAITVSEHLAIAVGSSRAAAQTDESLRLRVDQLTALSRVSRELNSNLNLKHLLKVVYDEGLRTTKADCGTITIFDQNTFEEDTPKAILALGCAQGSQLTEAEENVARSGKALFVDDFSEGSHPSNHEGVRSALIAPIAYQGKTVGLFHLHSMSPHHFDEETLDVVKTLAIQAAIAFGNAYRYEEQLQHGKLLERQAKTLTSLFDTTSSLELEQPLAESLQVISRGICDATPFDEVLISIYDPKTETMQYISGEGISEDNFIILQEANQPFNSIQQLLKPEFQLGRAYYIPAEKPAVIQSKFHNIIQDKEYDESEASGAWHSDDKFLFVLYDQGENPLGMISLDKPRDGFYPDQSTVEAVEVFAAQAALLISNQTRLEEFSERADALSAGLERQQRLLKISQNDLPTMLHKDMEQTITIHKLDGASDRTRAGLQITEEISKQVDASSALQALGREILTHMGFMTAFIAENTIEGPHLLQTMGDLPPKINPDALFGQRNPLRTCLQTGEVMLVMNLEGNDEWRETPLLSAMQSKSFIALPIIVEEETVAAVLAVSTDPMAILTSDDEQVYYQISRQASIILQNIHLLTSVRRRFKEVNLLLDFSRTLDDLSPSDITKALLKSALNVISAAHAGIVLLWNESTERLEPEAVQNYTDNASMEKISYHSGEALPGTVFAERRSRLVSEVNFARDYTLSASSLHIYREAVGGRLPISSLLVPIQTGDYCLGVLVLDNFNKTGAFNNEDDSLLLSLAQQVALSLQNVDLLHSTEERATQLESLTEVTATINSSLQSEELIPSLLSQLERVIPYDRAMLWLYDEDKLQVAASRGFPDDISRVGMNASQNDNKLLNEMLQFGKTISVPDKREDERVQTVGDSENLSWLGIPLLYKGEVIGAMMLDKQEANFFTLTHTQVGATFAGQAAVAIENARLYQSTLSTADRLGILNSVSAEISAILEPEKIYDAIYEAAKGLMSVESFEIALFDKEENLISSVYHVVQNQRLPEQEISLDSNPIGKVIATKASVLLQNIVDTKSIENAGYEQVKTPFSIVAVPMQTGDQVVGVLSAQSSQNSTYTAADQQILSTLGNQAIIAIQNGNLFAETQRLTENLEQRVMERTAELNQEQRNTSTLLDILTEVSASLDLDLALNRTLALLNDTVGAEQGTVMLVHPEDNLLHFRAGYGYLSKAKDRGKSFTLKVGEGLAGWVVENRDAVLIDDLDQDERWIHQESDLERHRSAVAAPLMVGEDVIGVLLVFNREVNFFSPEQLSLIKAIAGQVAVAINNANLYKLIREQAERLGSMLRNEQEEASRSHAILEAVADGVLVTDNENRIGFINASAERILGIESDKVISQTLKEFSGLFGKAANIWHQIIREWSDTPTEYQEGDTYAEQLELENGRIVLVHLAPVMLRGNDFLGTVSIFRDITHEVEVDRLKSEFVATVSHELRTPMTSIRGM</sequence>
<dbReference type="PROSITE" id="PS50112">
    <property type="entry name" value="PAS"/>
    <property type="match status" value="1"/>
</dbReference>
<dbReference type="CDD" id="cd00082">
    <property type="entry name" value="HisKA"/>
    <property type="match status" value="1"/>
</dbReference>
<proteinExistence type="predicted"/>
<organism evidence="5 6">
    <name type="scientific">Candidatus Desulfolinea nitratireducens</name>
    <dbReference type="NCBI Taxonomy" id="2841698"/>
    <lineage>
        <taxon>Bacteria</taxon>
        <taxon>Bacillati</taxon>
        <taxon>Chloroflexota</taxon>
        <taxon>Anaerolineae</taxon>
        <taxon>Anaerolineales</taxon>
        <taxon>Anaerolineales incertae sedis</taxon>
        <taxon>Candidatus Desulfolinea</taxon>
    </lineage>
</organism>
<keyword evidence="3" id="KW-0378">Hydrolase</keyword>
<dbReference type="SUPFAM" id="SSF55785">
    <property type="entry name" value="PYP-like sensor domain (PAS domain)"/>
    <property type="match status" value="1"/>
</dbReference>
<dbReference type="CDD" id="cd00130">
    <property type="entry name" value="PAS"/>
    <property type="match status" value="1"/>
</dbReference>
<dbReference type="Pfam" id="PF01590">
    <property type="entry name" value="GAF"/>
    <property type="match status" value="4"/>
</dbReference>
<dbReference type="PANTHER" id="PTHR43156:SF2">
    <property type="entry name" value="STAGE II SPORULATION PROTEIN E"/>
    <property type="match status" value="1"/>
</dbReference>
<comment type="catalytic activity">
    <reaction evidence="1">
        <text>ATP + protein L-histidine = ADP + protein N-phospho-L-histidine.</text>
        <dbReference type="EC" id="2.7.13.3"/>
    </reaction>
</comment>
<dbReference type="InterPro" id="IPR003661">
    <property type="entry name" value="HisK_dim/P_dom"/>
</dbReference>
<dbReference type="Proteomes" id="UP000614469">
    <property type="component" value="Unassembled WGS sequence"/>
</dbReference>
<dbReference type="Gene3D" id="3.30.450.40">
    <property type="match status" value="10"/>
</dbReference>
<dbReference type="Pfam" id="PF13185">
    <property type="entry name" value="GAF_2"/>
    <property type="match status" value="5"/>
</dbReference>
<dbReference type="GO" id="GO:0016791">
    <property type="term" value="F:phosphatase activity"/>
    <property type="evidence" value="ECO:0007669"/>
    <property type="project" value="TreeGrafter"/>
</dbReference>
<accession>A0A8J6NG08</accession>
<evidence type="ECO:0000256" key="3">
    <source>
        <dbReference type="ARBA" id="ARBA00022801"/>
    </source>
</evidence>
<dbReference type="InterPro" id="IPR003018">
    <property type="entry name" value="GAF"/>
</dbReference>
<protein>
    <recommendedName>
        <fullName evidence="2">histidine kinase</fullName>
        <ecNumber evidence="2">2.7.13.3</ecNumber>
    </recommendedName>
</protein>
<comment type="caution">
    <text evidence="5">The sequence shown here is derived from an EMBL/GenBank/DDBJ whole genome shotgun (WGS) entry which is preliminary data.</text>
</comment>
<reference evidence="5 6" key="1">
    <citation type="submission" date="2020-08" db="EMBL/GenBank/DDBJ databases">
        <title>Bridging the membrane lipid divide: bacteria of the FCB group superphylum have the potential to synthesize archaeal ether lipids.</title>
        <authorList>
            <person name="Villanueva L."/>
            <person name="Von Meijenfeldt F.A.B."/>
            <person name="Westbye A.B."/>
            <person name="Yadav S."/>
            <person name="Hopmans E.C."/>
            <person name="Dutilh B.E."/>
            <person name="Sinninghe Damste J.S."/>
        </authorList>
    </citation>
    <scope>NUCLEOTIDE SEQUENCE [LARGE SCALE GENOMIC DNA]</scope>
    <source>
        <strain evidence="5">NIOZ-UU36</strain>
    </source>
</reference>
<feature type="domain" description="PAS" evidence="4">
    <location>
        <begin position="1946"/>
        <end position="1993"/>
    </location>
</feature>
<dbReference type="InterPro" id="IPR035965">
    <property type="entry name" value="PAS-like_dom_sf"/>
</dbReference>
<dbReference type="InterPro" id="IPR029016">
    <property type="entry name" value="GAF-like_dom_sf"/>
</dbReference>
<dbReference type="PANTHER" id="PTHR43156">
    <property type="entry name" value="STAGE II SPORULATION PROTEIN E-RELATED"/>
    <property type="match status" value="1"/>
</dbReference>
<dbReference type="InterPro" id="IPR036097">
    <property type="entry name" value="HisK_dim/P_sf"/>
</dbReference>
<dbReference type="InterPro" id="IPR052016">
    <property type="entry name" value="Bact_Sigma-Reg"/>
</dbReference>
<evidence type="ECO:0000313" key="5">
    <source>
        <dbReference type="EMBL" id="MBC8333724.1"/>
    </source>
</evidence>
<dbReference type="SUPFAM" id="SSF55781">
    <property type="entry name" value="GAF domain-like"/>
    <property type="match status" value="10"/>
</dbReference>
<dbReference type="InterPro" id="IPR000014">
    <property type="entry name" value="PAS"/>
</dbReference>
<evidence type="ECO:0000313" key="6">
    <source>
        <dbReference type="Proteomes" id="UP000614469"/>
    </source>
</evidence>
<evidence type="ECO:0000256" key="1">
    <source>
        <dbReference type="ARBA" id="ARBA00000085"/>
    </source>
</evidence>
<name>A0A8J6NG08_9CHLR</name>
<dbReference type="Pfam" id="PF13426">
    <property type="entry name" value="PAS_9"/>
    <property type="match status" value="1"/>
</dbReference>
<evidence type="ECO:0000256" key="2">
    <source>
        <dbReference type="ARBA" id="ARBA00012438"/>
    </source>
</evidence>